<keyword evidence="1 5" id="KW-0963">Cytoplasm</keyword>
<dbReference type="SMART" id="SM00448">
    <property type="entry name" value="REC"/>
    <property type="match status" value="1"/>
</dbReference>
<dbReference type="SUPFAM" id="SSF52738">
    <property type="entry name" value="Methylesterase CheB, C-terminal domain"/>
    <property type="match status" value="1"/>
</dbReference>
<feature type="active site" evidence="5 6">
    <location>
        <position position="197"/>
    </location>
</feature>
<proteinExistence type="inferred from homology"/>
<dbReference type="EC" id="3.1.1.61" evidence="5"/>
<comment type="function">
    <text evidence="5">Involved in chemotaxis. Part of a chemotaxis signal transduction system that modulates chemotaxis in response to various stimuli. Catalyzes the demethylation of specific methylglutamate residues introduced into the chemoreceptors (methyl-accepting chemotaxis proteins or MCP) by CheR. Also mediates the irreversible deamidation of specific glutamine residues to glutamic acid.</text>
</comment>
<dbReference type="PANTHER" id="PTHR42872:SF6">
    <property type="entry name" value="PROTEIN-GLUTAMATE METHYLESTERASE_PROTEIN-GLUTAMINE GLUTAMINASE"/>
    <property type="match status" value="1"/>
</dbReference>
<comment type="subcellular location">
    <subcellularLocation>
        <location evidence="5">Cytoplasm</location>
    </subcellularLocation>
</comment>
<dbReference type="NCBIfam" id="NF001965">
    <property type="entry name" value="PRK00742.1"/>
    <property type="match status" value="1"/>
</dbReference>
<comment type="PTM">
    <text evidence="5">Phosphorylated by CheA. Phosphorylation of the N-terminal regulatory domain activates the methylesterase activity.</text>
</comment>
<evidence type="ECO:0000259" key="9">
    <source>
        <dbReference type="PROSITE" id="PS50122"/>
    </source>
</evidence>
<evidence type="ECO:0000256" key="4">
    <source>
        <dbReference type="ARBA" id="ARBA00048267"/>
    </source>
</evidence>
<dbReference type="PIRSF" id="PIRSF000876">
    <property type="entry name" value="RR_chemtxs_CheB"/>
    <property type="match status" value="1"/>
</dbReference>
<keyword evidence="3 5" id="KW-0378">Hydrolase</keyword>
<dbReference type="InterPro" id="IPR000673">
    <property type="entry name" value="Sig_transdc_resp-reg_Me-estase"/>
</dbReference>
<dbReference type="EMBL" id="DTIY01000076">
    <property type="protein sequence ID" value="HGY40134.1"/>
    <property type="molecule type" value="Genomic_DNA"/>
</dbReference>
<gene>
    <name evidence="5" type="primary">cheB</name>
    <name evidence="10" type="ORF">ENW11_10060</name>
</gene>
<evidence type="ECO:0000256" key="7">
    <source>
        <dbReference type="PROSITE-ProRule" id="PRU00169"/>
    </source>
</evidence>
<dbReference type="PANTHER" id="PTHR42872">
    <property type="entry name" value="PROTEIN-GLUTAMATE METHYLESTERASE/PROTEIN-GLUTAMINE GLUTAMINASE"/>
    <property type="match status" value="1"/>
</dbReference>
<dbReference type="GO" id="GO:0006935">
    <property type="term" value="P:chemotaxis"/>
    <property type="evidence" value="ECO:0007669"/>
    <property type="project" value="UniProtKB-UniRule"/>
</dbReference>
<comment type="catalytic activity">
    <reaction evidence="5">
        <text>L-glutaminyl-[protein] + H2O = L-glutamyl-[protein] + NH4(+)</text>
        <dbReference type="Rhea" id="RHEA:16441"/>
        <dbReference type="Rhea" id="RHEA-COMP:10207"/>
        <dbReference type="Rhea" id="RHEA-COMP:10208"/>
        <dbReference type="ChEBI" id="CHEBI:15377"/>
        <dbReference type="ChEBI" id="CHEBI:28938"/>
        <dbReference type="ChEBI" id="CHEBI:29973"/>
        <dbReference type="ChEBI" id="CHEBI:30011"/>
        <dbReference type="EC" id="3.5.1.44"/>
    </reaction>
</comment>
<feature type="active site" evidence="5 6">
    <location>
        <position position="170"/>
    </location>
</feature>
<reference evidence="10" key="1">
    <citation type="journal article" date="2020" name="mSystems">
        <title>Genome- and Community-Level Interaction Insights into Carbon Utilization and Element Cycling Functions of Hydrothermarchaeota in Hydrothermal Sediment.</title>
        <authorList>
            <person name="Zhou Z."/>
            <person name="Liu Y."/>
            <person name="Xu W."/>
            <person name="Pan J."/>
            <person name="Luo Z.H."/>
            <person name="Li M."/>
        </authorList>
    </citation>
    <scope>NUCLEOTIDE SEQUENCE [LARGE SCALE GENOMIC DNA]</scope>
    <source>
        <strain evidence="10">SpSt-82</strain>
    </source>
</reference>
<organism evidence="10">
    <name type="scientific">Candidatus Caldatribacterium saccharofermentans</name>
    <dbReference type="NCBI Taxonomy" id="1454753"/>
    <lineage>
        <taxon>Bacteria</taxon>
        <taxon>Pseudomonadati</taxon>
        <taxon>Atribacterota</taxon>
        <taxon>Atribacteria</taxon>
        <taxon>Atribacterales</taxon>
        <taxon>Candidatus Caldatribacteriaceae</taxon>
        <taxon>Candidatus Caldatribacterium</taxon>
    </lineage>
</organism>
<feature type="active site" evidence="5 6">
    <location>
        <position position="292"/>
    </location>
</feature>
<dbReference type="GO" id="GO:0050568">
    <property type="term" value="F:protein-glutamine glutaminase activity"/>
    <property type="evidence" value="ECO:0007669"/>
    <property type="project" value="UniProtKB-UniRule"/>
</dbReference>
<dbReference type="PROSITE" id="PS50110">
    <property type="entry name" value="RESPONSE_REGULATORY"/>
    <property type="match status" value="1"/>
</dbReference>
<evidence type="ECO:0000256" key="1">
    <source>
        <dbReference type="ARBA" id="ARBA00022490"/>
    </source>
</evidence>
<feature type="domain" description="CheB-type methylesterase" evidence="9">
    <location>
        <begin position="165"/>
        <end position="350"/>
    </location>
</feature>
<dbReference type="CDD" id="cd16432">
    <property type="entry name" value="CheB_Rec"/>
    <property type="match status" value="1"/>
</dbReference>
<dbReference type="AlphaFoldDB" id="A0A7V4TIY4"/>
<evidence type="ECO:0000256" key="3">
    <source>
        <dbReference type="ARBA" id="ARBA00022801"/>
    </source>
</evidence>
<dbReference type="GO" id="GO:0008984">
    <property type="term" value="F:protein-glutamate methylesterase activity"/>
    <property type="evidence" value="ECO:0007669"/>
    <property type="project" value="UniProtKB-UniRule"/>
</dbReference>
<comment type="domain">
    <text evidence="5">Contains a C-terminal catalytic domain, and an N-terminal region which modulates catalytic activity.</text>
</comment>
<comment type="similarity">
    <text evidence="5">Belongs to the CheB family.</text>
</comment>
<dbReference type="Gene3D" id="3.40.50.180">
    <property type="entry name" value="Methylesterase CheB, C-terminal domain"/>
    <property type="match status" value="1"/>
</dbReference>
<keyword evidence="5 7" id="KW-0597">Phosphoprotein</keyword>
<feature type="domain" description="Response regulatory" evidence="8">
    <location>
        <begin position="5"/>
        <end position="122"/>
    </location>
</feature>
<dbReference type="PROSITE" id="PS50122">
    <property type="entry name" value="CHEB"/>
    <property type="match status" value="1"/>
</dbReference>
<accession>A0A7V4TIY4</accession>
<evidence type="ECO:0000259" key="8">
    <source>
        <dbReference type="PROSITE" id="PS50110"/>
    </source>
</evidence>
<dbReference type="EC" id="3.5.1.44" evidence="5"/>
<dbReference type="InterPro" id="IPR011006">
    <property type="entry name" value="CheY-like_superfamily"/>
</dbReference>
<dbReference type="GO" id="GO:0000156">
    <property type="term" value="F:phosphorelay response regulator activity"/>
    <property type="evidence" value="ECO:0007669"/>
    <property type="project" value="InterPro"/>
</dbReference>
<dbReference type="Pfam" id="PF01339">
    <property type="entry name" value="CheB_methylest"/>
    <property type="match status" value="1"/>
</dbReference>
<keyword evidence="2 5" id="KW-0145">Chemotaxis</keyword>
<dbReference type="Pfam" id="PF00072">
    <property type="entry name" value="Response_reg"/>
    <property type="match status" value="1"/>
</dbReference>
<dbReference type="InterPro" id="IPR001789">
    <property type="entry name" value="Sig_transdc_resp-reg_receiver"/>
</dbReference>
<dbReference type="SUPFAM" id="SSF52172">
    <property type="entry name" value="CheY-like"/>
    <property type="match status" value="1"/>
</dbReference>
<evidence type="ECO:0000256" key="5">
    <source>
        <dbReference type="HAMAP-Rule" id="MF_00099"/>
    </source>
</evidence>
<name>A0A7V4TIY4_9BACT</name>
<dbReference type="InterPro" id="IPR008248">
    <property type="entry name" value="CheB-like"/>
</dbReference>
<feature type="modified residue" description="4-aspartylphosphate" evidence="5 7">
    <location>
        <position position="56"/>
    </location>
</feature>
<dbReference type="Gene3D" id="3.40.50.2300">
    <property type="match status" value="1"/>
</dbReference>
<dbReference type="HAMAP" id="MF_00099">
    <property type="entry name" value="CheB_chemtxs"/>
    <property type="match status" value="1"/>
</dbReference>
<dbReference type="CDD" id="cd17541">
    <property type="entry name" value="REC_CheB-like"/>
    <property type="match status" value="1"/>
</dbReference>
<sequence length="352" mass="38454">MGKKRVLVCDDSALMRKLLREIIESDPSFEVVDTARDGEEAVLKARQLRPDVVTMDINMPRMDGLTALQIIVEEEICPVIMVSSLTQDGAVATFQALELGAFDYVAKPGGTISRDIGVVRDELIAKLKAATKVNVRRLATKVTKVSTVSLGKQLPGETVGDFFAVAIGISTGGPKTIYEVLPPLPQNLNAAVFLVQHMPPEFTRQYAERLDKYCKLKVVEAEDDMLVQPGVVYVGKGGYHLKLKKRGKDLRIFLSTLPPCMFMPSVDVMMESVLEHFGPKTVGVLMTGMGSDGAEAMRKIHEAGGYTIAESEETAIVFGMPQEAIRRGGAKKVLPSHDIAREIIRVVGLRSE</sequence>
<comment type="caution">
    <text evidence="10">The sequence shown here is derived from an EMBL/GenBank/DDBJ whole genome shotgun (WGS) entry which is preliminary data.</text>
</comment>
<evidence type="ECO:0000313" key="10">
    <source>
        <dbReference type="EMBL" id="HGY40134.1"/>
    </source>
</evidence>
<evidence type="ECO:0000256" key="2">
    <source>
        <dbReference type="ARBA" id="ARBA00022500"/>
    </source>
</evidence>
<protein>
    <recommendedName>
        <fullName evidence="5">Protein-glutamate methylesterase/protein-glutamine glutaminase</fullName>
        <ecNumber evidence="5">3.1.1.61</ecNumber>
        <ecNumber evidence="5">3.5.1.44</ecNumber>
    </recommendedName>
</protein>
<dbReference type="InterPro" id="IPR035909">
    <property type="entry name" value="CheB_C"/>
</dbReference>
<comment type="catalytic activity">
    <reaction evidence="4 5">
        <text>[protein]-L-glutamate 5-O-methyl ester + H2O = L-glutamyl-[protein] + methanol + H(+)</text>
        <dbReference type="Rhea" id="RHEA:23236"/>
        <dbReference type="Rhea" id="RHEA-COMP:10208"/>
        <dbReference type="Rhea" id="RHEA-COMP:10311"/>
        <dbReference type="ChEBI" id="CHEBI:15377"/>
        <dbReference type="ChEBI" id="CHEBI:15378"/>
        <dbReference type="ChEBI" id="CHEBI:17790"/>
        <dbReference type="ChEBI" id="CHEBI:29973"/>
        <dbReference type="ChEBI" id="CHEBI:82795"/>
        <dbReference type="EC" id="3.1.1.61"/>
    </reaction>
</comment>
<dbReference type="GO" id="GO:0005737">
    <property type="term" value="C:cytoplasm"/>
    <property type="evidence" value="ECO:0007669"/>
    <property type="project" value="UniProtKB-SubCell"/>
</dbReference>
<evidence type="ECO:0000256" key="6">
    <source>
        <dbReference type="PROSITE-ProRule" id="PRU00050"/>
    </source>
</evidence>